<feature type="compositionally biased region" description="Basic residues" evidence="1">
    <location>
        <begin position="84"/>
        <end position="102"/>
    </location>
</feature>
<dbReference type="GO" id="GO:0005762">
    <property type="term" value="C:mitochondrial large ribosomal subunit"/>
    <property type="evidence" value="ECO:0007669"/>
    <property type="project" value="TreeGrafter"/>
</dbReference>
<gene>
    <name evidence="2" type="ORF">COEREDRAFT_83259</name>
</gene>
<dbReference type="OrthoDB" id="2332379at2759"/>
<sequence>MFGSFVGAFKPSLVAFGGRAWRIPWRMSKTRKANVRKRLREVDSVIDTLMASGVQCKQLDLIKDMPRESEMLPRDKYTTFSRTAKNHRKSVHKVPHFTKRPIPRTTPKSF</sequence>
<dbReference type="InterPro" id="IPR016340">
    <property type="entry name" value="Ribosomal_mL60"/>
</dbReference>
<protein>
    <recommendedName>
        <fullName evidence="4">54S ribosomal protein L31, mitochondrial</fullName>
    </recommendedName>
</protein>
<evidence type="ECO:0008006" key="4">
    <source>
        <dbReference type="Google" id="ProtNLM"/>
    </source>
</evidence>
<organism evidence="2 3">
    <name type="scientific">Coemansia reversa (strain ATCC 12441 / NRRL 1564)</name>
    <dbReference type="NCBI Taxonomy" id="763665"/>
    <lineage>
        <taxon>Eukaryota</taxon>
        <taxon>Fungi</taxon>
        <taxon>Fungi incertae sedis</taxon>
        <taxon>Zoopagomycota</taxon>
        <taxon>Kickxellomycotina</taxon>
        <taxon>Kickxellomycetes</taxon>
        <taxon>Kickxellales</taxon>
        <taxon>Kickxellaceae</taxon>
        <taxon>Coemansia</taxon>
    </lineage>
</organism>
<accession>A0A2G5B400</accession>
<reference evidence="2 3" key="1">
    <citation type="journal article" date="2015" name="Genome Biol. Evol.">
        <title>Phylogenomic analyses indicate that early fungi evolved digesting cell walls of algal ancestors of land plants.</title>
        <authorList>
            <person name="Chang Y."/>
            <person name="Wang S."/>
            <person name="Sekimoto S."/>
            <person name="Aerts A.L."/>
            <person name="Choi C."/>
            <person name="Clum A."/>
            <person name="LaButti K.M."/>
            <person name="Lindquist E.A."/>
            <person name="Yee Ngan C."/>
            <person name="Ohm R.A."/>
            <person name="Salamov A.A."/>
            <person name="Grigoriev I.V."/>
            <person name="Spatafora J.W."/>
            <person name="Berbee M.L."/>
        </authorList>
    </citation>
    <scope>NUCLEOTIDE SEQUENCE [LARGE SCALE GENOMIC DNA]</scope>
    <source>
        <strain evidence="2 3">NRRL 1564</strain>
    </source>
</reference>
<dbReference type="EMBL" id="KZ303527">
    <property type="protein sequence ID" value="PIA13773.1"/>
    <property type="molecule type" value="Genomic_DNA"/>
</dbReference>
<evidence type="ECO:0000313" key="3">
    <source>
        <dbReference type="Proteomes" id="UP000242474"/>
    </source>
</evidence>
<dbReference type="AlphaFoldDB" id="A0A2G5B400"/>
<proteinExistence type="predicted"/>
<name>A0A2G5B400_COERN</name>
<dbReference type="GO" id="GO:0003735">
    <property type="term" value="F:structural constituent of ribosome"/>
    <property type="evidence" value="ECO:0007669"/>
    <property type="project" value="TreeGrafter"/>
</dbReference>
<dbReference type="STRING" id="763665.A0A2G5B400"/>
<keyword evidence="3" id="KW-1185">Reference proteome</keyword>
<dbReference type="PANTHER" id="PTHR28271">
    <property type="entry name" value="54S RIBOSOMAL PROTEIN L31, MITOCHONDRIAL"/>
    <property type="match status" value="1"/>
</dbReference>
<feature type="region of interest" description="Disordered" evidence="1">
    <location>
        <begin position="80"/>
        <end position="110"/>
    </location>
</feature>
<dbReference type="Pfam" id="PF09784">
    <property type="entry name" value="L31"/>
    <property type="match status" value="1"/>
</dbReference>
<evidence type="ECO:0000256" key="1">
    <source>
        <dbReference type="SAM" id="MobiDB-lite"/>
    </source>
</evidence>
<dbReference type="Proteomes" id="UP000242474">
    <property type="component" value="Unassembled WGS sequence"/>
</dbReference>
<evidence type="ECO:0000313" key="2">
    <source>
        <dbReference type="EMBL" id="PIA13773.1"/>
    </source>
</evidence>
<dbReference type="PANTHER" id="PTHR28271:SF1">
    <property type="entry name" value="LARGE RIBOSOMAL SUBUNIT PROTEIN ML60"/>
    <property type="match status" value="1"/>
</dbReference>